<dbReference type="InterPro" id="IPR016160">
    <property type="entry name" value="Ald_DH_CS_CYS"/>
</dbReference>
<reference evidence="7 8" key="1">
    <citation type="journal article" date="2016" name="Mol. Biol. Evol.">
        <title>Comparative Genomics of Early-Diverging Mushroom-Forming Fungi Provides Insights into the Origins of Lignocellulose Decay Capabilities.</title>
        <authorList>
            <person name="Nagy L.G."/>
            <person name="Riley R."/>
            <person name="Tritt A."/>
            <person name="Adam C."/>
            <person name="Daum C."/>
            <person name="Floudas D."/>
            <person name="Sun H."/>
            <person name="Yadav J.S."/>
            <person name="Pangilinan J."/>
            <person name="Larsson K.H."/>
            <person name="Matsuura K."/>
            <person name="Barry K."/>
            <person name="Labutti K."/>
            <person name="Kuo R."/>
            <person name="Ohm R.A."/>
            <person name="Bhattacharya S.S."/>
            <person name="Shirouzu T."/>
            <person name="Yoshinaga Y."/>
            <person name="Martin F.M."/>
            <person name="Grigoriev I.V."/>
            <person name="Hibbett D.S."/>
        </authorList>
    </citation>
    <scope>NUCLEOTIDE SEQUENCE [LARGE SCALE GENOMIC DNA]</scope>
    <source>
        <strain evidence="7 8">93-53</strain>
    </source>
</reference>
<evidence type="ECO:0000256" key="1">
    <source>
        <dbReference type="ARBA" id="ARBA00009986"/>
    </source>
</evidence>
<evidence type="ECO:0000256" key="5">
    <source>
        <dbReference type="RuleBase" id="RU003345"/>
    </source>
</evidence>
<protein>
    <submittedName>
        <fullName evidence="7">Aldehyde dehydrogenase</fullName>
    </submittedName>
</protein>
<evidence type="ECO:0000256" key="4">
    <source>
        <dbReference type="PROSITE-ProRule" id="PRU10007"/>
    </source>
</evidence>
<organism evidence="7 8">
    <name type="scientific">Laetiporus sulphureus 93-53</name>
    <dbReference type="NCBI Taxonomy" id="1314785"/>
    <lineage>
        <taxon>Eukaryota</taxon>
        <taxon>Fungi</taxon>
        <taxon>Dikarya</taxon>
        <taxon>Basidiomycota</taxon>
        <taxon>Agaricomycotina</taxon>
        <taxon>Agaricomycetes</taxon>
        <taxon>Polyporales</taxon>
        <taxon>Laetiporus</taxon>
    </lineage>
</organism>
<feature type="domain" description="Aldehyde dehydrogenase" evidence="6">
    <location>
        <begin position="19"/>
        <end position="486"/>
    </location>
</feature>
<proteinExistence type="inferred from homology"/>
<dbReference type="PANTHER" id="PTHR42986:SF1">
    <property type="entry name" value="BENZALDEHYDE DEHYDROGENASE YFMT"/>
    <property type="match status" value="1"/>
</dbReference>
<dbReference type="GeneID" id="63829841"/>
<accession>A0A165DG43</accession>
<dbReference type="InterPro" id="IPR029510">
    <property type="entry name" value="Ald_DH_CS_GLU"/>
</dbReference>
<dbReference type="EMBL" id="KV427634">
    <property type="protein sequence ID" value="KZT04818.1"/>
    <property type="molecule type" value="Genomic_DNA"/>
</dbReference>
<dbReference type="STRING" id="1314785.A0A165DG43"/>
<dbReference type="InterPro" id="IPR016161">
    <property type="entry name" value="Ald_DH/histidinol_DH"/>
</dbReference>
<dbReference type="RefSeq" id="XP_040762558.1">
    <property type="nucleotide sequence ID" value="XM_040912813.1"/>
</dbReference>
<dbReference type="Proteomes" id="UP000076871">
    <property type="component" value="Unassembled WGS sequence"/>
</dbReference>
<evidence type="ECO:0000256" key="2">
    <source>
        <dbReference type="ARBA" id="ARBA00023002"/>
    </source>
</evidence>
<dbReference type="PROSITE" id="PS00070">
    <property type="entry name" value="ALDEHYDE_DEHYDR_CYS"/>
    <property type="match status" value="1"/>
</dbReference>
<sequence>MVDSLPCTSLFIDGQYRPASTGETFSVLKPGTRTVIGYAAAATSKDCEDAIASAARAFDSWEHSALSLRRNILIRAAELLKTQEYRERAAKAMKEETSATPLITQFDLFATSESLMKVAGMITMLKGETFASRMPGGQTFTQKRAMGVIYAIAPWNVPLILTVRAVAIPIVCGNTVLLKLSDVSPRVQSVITDVLHEAGLPAGVLNVISTRKEDAAALTAEIIAHPAVRTINFTGSDTVAKSIAAEAAKHLKPCVFELGGKAPVIVLDDADIAHATRAITAAAFIHSGQFCMATERVIVQRSVAPVLIASLTNLFGRIHAGNDAAFGTAVLGADGNNRGSIRLGPLFSEGSAENVVRMIEEARGAGAEVLVGDAKRDGTIVQPHLVLIPSTLKDKGTGLRIWQRESFGPVIVVVETDSVDEAVELANASEYSLMAGLWTRDVNRAFDVAARIRAGSVNINGETAFMEGDLGGLGGASGYGRFNVDNFTDTRVLTFHPSTEPPYPLLKGLEDARE</sequence>
<evidence type="ECO:0000259" key="6">
    <source>
        <dbReference type="Pfam" id="PF00171"/>
    </source>
</evidence>
<dbReference type="InterPro" id="IPR016163">
    <property type="entry name" value="Ald_DH_C"/>
</dbReference>
<dbReference type="Gene3D" id="3.40.309.10">
    <property type="entry name" value="Aldehyde Dehydrogenase, Chain A, domain 2"/>
    <property type="match status" value="1"/>
</dbReference>
<comment type="similarity">
    <text evidence="1 5">Belongs to the aldehyde dehydrogenase family.</text>
</comment>
<dbReference type="GO" id="GO:0016620">
    <property type="term" value="F:oxidoreductase activity, acting on the aldehyde or oxo group of donors, NAD or NADP as acceptor"/>
    <property type="evidence" value="ECO:0007669"/>
    <property type="project" value="InterPro"/>
</dbReference>
<keyword evidence="3" id="KW-0520">NAD</keyword>
<gene>
    <name evidence="7" type="ORF">LAESUDRAFT_760836</name>
</gene>
<dbReference type="Gene3D" id="3.40.605.10">
    <property type="entry name" value="Aldehyde Dehydrogenase, Chain A, domain 1"/>
    <property type="match status" value="1"/>
</dbReference>
<dbReference type="PROSITE" id="PS00687">
    <property type="entry name" value="ALDEHYDE_DEHYDR_GLU"/>
    <property type="match status" value="1"/>
</dbReference>
<dbReference type="Pfam" id="PF00171">
    <property type="entry name" value="Aldedh"/>
    <property type="match status" value="1"/>
</dbReference>
<keyword evidence="8" id="KW-1185">Reference proteome</keyword>
<feature type="active site" evidence="4">
    <location>
        <position position="257"/>
    </location>
</feature>
<dbReference type="SUPFAM" id="SSF53720">
    <property type="entry name" value="ALDH-like"/>
    <property type="match status" value="1"/>
</dbReference>
<evidence type="ECO:0000256" key="3">
    <source>
        <dbReference type="ARBA" id="ARBA00023027"/>
    </source>
</evidence>
<dbReference type="PANTHER" id="PTHR42986">
    <property type="entry name" value="BENZALDEHYDE DEHYDROGENASE YFMT"/>
    <property type="match status" value="1"/>
</dbReference>
<dbReference type="InParanoid" id="A0A165DG43"/>
<dbReference type="AlphaFoldDB" id="A0A165DG43"/>
<keyword evidence="2 5" id="KW-0560">Oxidoreductase</keyword>
<dbReference type="InterPro" id="IPR015590">
    <property type="entry name" value="Aldehyde_DH_dom"/>
</dbReference>
<dbReference type="InterPro" id="IPR016162">
    <property type="entry name" value="Ald_DH_N"/>
</dbReference>
<dbReference type="OrthoDB" id="310895at2759"/>
<name>A0A165DG43_9APHY</name>
<evidence type="ECO:0000313" key="7">
    <source>
        <dbReference type="EMBL" id="KZT04818.1"/>
    </source>
</evidence>
<evidence type="ECO:0000313" key="8">
    <source>
        <dbReference type="Proteomes" id="UP000076871"/>
    </source>
</evidence>